<gene>
    <name evidence="1" type="ORF">BDEG_28728</name>
</gene>
<proteinExistence type="predicted"/>
<accession>A0A177W0B3</accession>
<organism evidence="1 2">
    <name type="scientific">Batrachochytrium dendrobatidis (strain JEL423)</name>
    <dbReference type="NCBI Taxonomy" id="403673"/>
    <lineage>
        <taxon>Eukaryota</taxon>
        <taxon>Fungi</taxon>
        <taxon>Fungi incertae sedis</taxon>
        <taxon>Chytridiomycota</taxon>
        <taxon>Chytridiomycota incertae sedis</taxon>
        <taxon>Chytridiomycetes</taxon>
        <taxon>Rhizophydiales</taxon>
        <taxon>Rhizophydiales incertae sedis</taxon>
        <taxon>Batrachochytrium</taxon>
    </lineage>
</organism>
<reference evidence="1 2" key="1">
    <citation type="submission" date="2006-10" db="EMBL/GenBank/DDBJ databases">
        <title>The Genome Sequence of Batrachochytrium dendrobatidis JEL423.</title>
        <authorList>
            <consortium name="The Broad Institute Genome Sequencing Platform"/>
            <person name="Birren B."/>
            <person name="Lander E."/>
            <person name="Galagan J."/>
            <person name="Cuomo C."/>
            <person name="Devon K."/>
            <person name="Jaffe D."/>
            <person name="Butler J."/>
            <person name="Alvarez P."/>
            <person name="Gnerre S."/>
            <person name="Grabherr M."/>
            <person name="Kleber M."/>
            <person name="Mauceli E."/>
            <person name="Brockman W."/>
            <person name="Young S."/>
            <person name="LaButti K."/>
            <person name="Sykes S."/>
            <person name="DeCaprio D."/>
            <person name="Crawford M."/>
            <person name="Koehrsen M."/>
            <person name="Engels R."/>
            <person name="Montgomery P."/>
            <person name="Pearson M."/>
            <person name="Howarth C."/>
            <person name="Larson L."/>
            <person name="White J."/>
            <person name="O'Leary S."/>
            <person name="Kodira C."/>
            <person name="Zeng Q."/>
            <person name="Yandava C."/>
            <person name="Alvarado L."/>
            <person name="Longcore J."/>
            <person name="James T."/>
        </authorList>
    </citation>
    <scope>NUCLEOTIDE SEQUENCE [LARGE SCALE GENOMIC DNA]</scope>
    <source>
        <strain evidence="1 2">JEL423</strain>
    </source>
</reference>
<dbReference type="Proteomes" id="UP000077115">
    <property type="component" value="Unassembled WGS sequence"/>
</dbReference>
<dbReference type="EMBL" id="AATT01000324">
    <property type="protein sequence ID" value="OAJ32851.1"/>
    <property type="molecule type" value="Genomic_DNA"/>
</dbReference>
<comment type="caution">
    <text evidence="1">The sequence shown here is derived from an EMBL/GenBank/DDBJ whole genome shotgun (WGS) entry which is preliminary data.</text>
</comment>
<dbReference type="AlphaFoldDB" id="A0A177W0B3"/>
<protein>
    <submittedName>
        <fullName evidence="1">Uncharacterized protein</fullName>
    </submittedName>
</protein>
<dbReference type="VEuPathDB" id="FungiDB:BDEG_28728"/>
<evidence type="ECO:0000313" key="2">
    <source>
        <dbReference type="Proteomes" id="UP000077115"/>
    </source>
</evidence>
<reference evidence="1 2" key="2">
    <citation type="submission" date="2016-05" db="EMBL/GenBank/DDBJ databases">
        <title>Lineage-specific infection strategies underlie the spectrum of fungal disease in amphibians.</title>
        <authorList>
            <person name="Cuomo C.A."/>
            <person name="Farrer R.A."/>
            <person name="James T."/>
            <person name="Longcore J."/>
            <person name="Birren B."/>
        </authorList>
    </citation>
    <scope>NUCLEOTIDE SEQUENCE [LARGE SCALE GENOMIC DNA]</scope>
    <source>
        <strain evidence="1 2">JEL423</strain>
    </source>
</reference>
<sequence length="125" mass="14339">MTGHIWFAQQYGLYNDHCQDVHVKCVYNQVDDIDQLTHADQRNCHFHIAMRHYFEPNLLSYLVTYCPTLEWKRMGDAQSTSHKQLSAQLSISPTSITDHCMNGYPFKVALTPTISLGTAIRGTCF</sequence>
<evidence type="ECO:0000313" key="1">
    <source>
        <dbReference type="EMBL" id="OAJ32851.1"/>
    </source>
</evidence>
<name>A0A177W0B3_BATDL</name>